<name>A6J555_RAT</name>
<sequence>MKSRKKRPISSGRAQSDDCRRRYWLELDPRDLSGVMKMFHVFVWGMGPHIYQDS</sequence>
<accession>A6J555</accession>
<protein>
    <submittedName>
        <fullName evidence="1">RCG58184</fullName>
    </submittedName>
</protein>
<dbReference type="Proteomes" id="UP000234681">
    <property type="component" value="Chromosome 8"/>
</dbReference>
<dbReference type="AlphaFoldDB" id="A6J555"/>
<reference evidence="2" key="1">
    <citation type="submission" date="2005-09" db="EMBL/GenBank/DDBJ databases">
        <authorList>
            <person name="Mural R.J."/>
            <person name="Li P.W."/>
            <person name="Adams M.D."/>
            <person name="Amanatides P.G."/>
            <person name="Baden-Tillson H."/>
            <person name="Barnstead M."/>
            <person name="Chin S.H."/>
            <person name="Dew I."/>
            <person name="Evans C.A."/>
            <person name="Ferriera S."/>
            <person name="Flanigan M."/>
            <person name="Fosler C."/>
            <person name="Glodek A."/>
            <person name="Gu Z."/>
            <person name="Holt R.A."/>
            <person name="Jennings D."/>
            <person name="Kraft C.L."/>
            <person name="Lu F."/>
            <person name="Nguyen T."/>
            <person name="Nusskern D.R."/>
            <person name="Pfannkoch C.M."/>
            <person name="Sitter C."/>
            <person name="Sutton G.G."/>
            <person name="Venter J.C."/>
            <person name="Wang Z."/>
            <person name="Woodage T."/>
            <person name="Zheng X.H."/>
            <person name="Zhong F."/>
        </authorList>
    </citation>
    <scope>NUCLEOTIDE SEQUENCE [LARGE SCALE GENOMIC DNA]</scope>
    <source>
        <strain>BN</strain>
        <strain evidence="2">Sprague-Dawley</strain>
    </source>
</reference>
<dbReference type="EMBL" id="CH473975">
    <property type="protein sequence ID" value="EDL95728.1"/>
    <property type="molecule type" value="Genomic_DNA"/>
</dbReference>
<gene>
    <name evidence="1" type="ORF">rCG_58184</name>
</gene>
<evidence type="ECO:0000313" key="1">
    <source>
        <dbReference type="EMBL" id="EDL95728.1"/>
    </source>
</evidence>
<organism evidence="1 2">
    <name type="scientific">Rattus norvegicus</name>
    <name type="common">Rat</name>
    <dbReference type="NCBI Taxonomy" id="10116"/>
    <lineage>
        <taxon>Eukaryota</taxon>
        <taxon>Metazoa</taxon>
        <taxon>Chordata</taxon>
        <taxon>Craniata</taxon>
        <taxon>Vertebrata</taxon>
        <taxon>Euteleostomi</taxon>
        <taxon>Mammalia</taxon>
        <taxon>Eutheria</taxon>
        <taxon>Euarchontoglires</taxon>
        <taxon>Glires</taxon>
        <taxon>Rodentia</taxon>
        <taxon>Myomorpha</taxon>
        <taxon>Muroidea</taxon>
        <taxon>Muridae</taxon>
        <taxon>Murinae</taxon>
        <taxon>Rattus</taxon>
    </lineage>
</organism>
<evidence type="ECO:0000313" key="2">
    <source>
        <dbReference type="Proteomes" id="UP000234681"/>
    </source>
</evidence>
<proteinExistence type="predicted"/>